<dbReference type="Proteomes" id="UP000474967">
    <property type="component" value="Unassembled WGS sequence"/>
</dbReference>
<dbReference type="AlphaFoldDB" id="A0A6L9XUC1"/>
<reference evidence="2 3" key="1">
    <citation type="journal article" date="2014" name="J. Microbiol.">
        <title>Diaminobutyricibacter tongyongensis gen. nov., sp. nov. and Homoserinibacter gongjuensis gen. nov., sp. nov. belong to the family Microbacteriaceae.</title>
        <authorList>
            <person name="Kim S.J."/>
            <person name="Ahn J.H."/>
            <person name="Weon H.Y."/>
            <person name="Hamada M."/>
            <person name="Suzuki K."/>
            <person name="Kwon S.W."/>
        </authorList>
    </citation>
    <scope>NUCLEOTIDE SEQUENCE [LARGE SCALE GENOMIC DNA]</scope>
    <source>
        <strain evidence="2 3">NBRC 108724</strain>
    </source>
</reference>
<proteinExistence type="predicted"/>
<dbReference type="RefSeq" id="WP_163288068.1">
    <property type="nucleotide sequence ID" value="NZ_JAAGWY010000001.1"/>
</dbReference>
<comment type="caution">
    <text evidence="2">The sequence shown here is derived from an EMBL/GenBank/DDBJ whole genome shotgun (WGS) entry which is preliminary data.</text>
</comment>
<dbReference type="CDD" id="cd00229">
    <property type="entry name" value="SGNH_hydrolase"/>
    <property type="match status" value="1"/>
</dbReference>
<dbReference type="EMBL" id="JAAGWY010000001">
    <property type="protein sequence ID" value="NEN04992.1"/>
    <property type="molecule type" value="Genomic_DNA"/>
</dbReference>
<evidence type="ECO:0000313" key="2">
    <source>
        <dbReference type="EMBL" id="NEN04992.1"/>
    </source>
</evidence>
<dbReference type="InterPro" id="IPR013830">
    <property type="entry name" value="SGNH_hydro"/>
</dbReference>
<accession>A0A6L9XUC1</accession>
<evidence type="ECO:0000259" key="1">
    <source>
        <dbReference type="Pfam" id="PF13472"/>
    </source>
</evidence>
<name>A0A6L9XUC1_9MICO</name>
<dbReference type="Gene3D" id="3.40.50.1110">
    <property type="entry name" value="SGNH hydrolase"/>
    <property type="match status" value="1"/>
</dbReference>
<evidence type="ECO:0000313" key="3">
    <source>
        <dbReference type="Proteomes" id="UP000474967"/>
    </source>
</evidence>
<dbReference type="Pfam" id="PF13472">
    <property type="entry name" value="Lipase_GDSL_2"/>
    <property type="match status" value="1"/>
</dbReference>
<keyword evidence="2" id="KW-0378">Hydrolase</keyword>
<dbReference type="InterPro" id="IPR036514">
    <property type="entry name" value="SGNH_hydro_sf"/>
</dbReference>
<feature type="domain" description="SGNH hydrolase-type esterase" evidence="1">
    <location>
        <begin position="91"/>
        <end position="252"/>
    </location>
</feature>
<protein>
    <submittedName>
        <fullName evidence="2">SGNH/GDSL hydrolase family protein</fullName>
    </submittedName>
</protein>
<keyword evidence="3" id="KW-1185">Reference proteome</keyword>
<sequence>MVDPLLEKLVRFQHPERSLGYVRALSDETLASLFGTDTGTYREAVAQLDAQRAEAVRRLAARQDVREVLQHPPFERGQAVVATGESTTADRLSWFELIAALFDAERPNLELRFENLAVAGSTTTQALAGVSALRRASGDWVFCMLGGNDSQRFGGATGTRLVSSAETVRNLRALRDLAQRDEANWVWLSPTPVDEELVAQFRYFQLAGITWTNEDARGLAAELSALGGAVIDAFDAEPVAEPFLDDGVHPSLSAQESLAVHVLTALSSALH</sequence>
<gene>
    <name evidence="2" type="ORF">G3T36_03825</name>
</gene>
<organism evidence="2 3">
    <name type="scientific">Leifsonia tongyongensis</name>
    <dbReference type="NCBI Taxonomy" id="1268043"/>
    <lineage>
        <taxon>Bacteria</taxon>
        <taxon>Bacillati</taxon>
        <taxon>Actinomycetota</taxon>
        <taxon>Actinomycetes</taxon>
        <taxon>Micrococcales</taxon>
        <taxon>Microbacteriaceae</taxon>
        <taxon>Leifsonia</taxon>
    </lineage>
</organism>
<dbReference type="GO" id="GO:0016787">
    <property type="term" value="F:hydrolase activity"/>
    <property type="evidence" value="ECO:0007669"/>
    <property type="project" value="UniProtKB-KW"/>
</dbReference>
<dbReference type="SUPFAM" id="SSF52266">
    <property type="entry name" value="SGNH hydrolase"/>
    <property type="match status" value="1"/>
</dbReference>